<dbReference type="EMBL" id="HAEH01021097">
    <property type="protein sequence ID" value="SBS11802.1"/>
    <property type="molecule type" value="Transcribed_RNA"/>
</dbReference>
<proteinExistence type="predicted"/>
<gene>
    <name evidence="1" type="primary">Nfu_g_1_016206</name>
</gene>
<name>A0A1A8S1G6_9TELE</name>
<sequence length="60" mass="6821">SGPWRMLVHPDDAEGRQRDLGVTNPVHEKSAVHIMMTKRLQMRLLSLVHSEIKRLGASPH</sequence>
<reference evidence="1" key="1">
    <citation type="submission" date="2016-05" db="EMBL/GenBank/DDBJ databases">
        <authorList>
            <person name="Lavstsen T."/>
            <person name="Jespersen J.S."/>
        </authorList>
    </citation>
    <scope>NUCLEOTIDE SEQUENCE</scope>
    <source>
        <tissue evidence="1">Brain</tissue>
    </source>
</reference>
<organism evidence="1">
    <name type="scientific">Nothobranchius rachovii</name>
    <name type="common">bluefin notho</name>
    <dbReference type="NCBI Taxonomy" id="451742"/>
    <lineage>
        <taxon>Eukaryota</taxon>
        <taxon>Metazoa</taxon>
        <taxon>Chordata</taxon>
        <taxon>Craniata</taxon>
        <taxon>Vertebrata</taxon>
        <taxon>Euteleostomi</taxon>
        <taxon>Actinopterygii</taxon>
        <taxon>Neopterygii</taxon>
        <taxon>Teleostei</taxon>
        <taxon>Neoteleostei</taxon>
        <taxon>Acanthomorphata</taxon>
        <taxon>Ovalentaria</taxon>
        <taxon>Atherinomorphae</taxon>
        <taxon>Cyprinodontiformes</taxon>
        <taxon>Nothobranchiidae</taxon>
        <taxon>Nothobranchius</taxon>
    </lineage>
</organism>
<dbReference type="AlphaFoldDB" id="A0A1A8S1G6"/>
<evidence type="ECO:0000313" key="1">
    <source>
        <dbReference type="EMBL" id="SBS11802.1"/>
    </source>
</evidence>
<reference evidence="1" key="2">
    <citation type="submission" date="2016-06" db="EMBL/GenBank/DDBJ databases">
        <title>The genome of a short-lived fish provides insights into sex chromosome evolution and the genetic control of aging.</title>
        <authorList>
            <person name="Reichwald K."/>
            <person name="Felder M."/>
            <person name="Petzold A."/>
            <person name="Koch P."/>
            <person name="Groth M."/>
            <person name="Platzer M."/>
        </authorList>
    </citation>
    <scope>NUCLEOTIDE SEQUENCE</scope>
    <source>
        <tissue evidence="1">Brain</tissue>
    </source>
</reference>
<protein>
    <submittedName>
        <fullName evidence="1">Uncharacterized protein</fullName>
    </submittedName>
</protein>
<accession>A0A1A8S1G6</accession>
<feature type="non-terminal residue" evidence="1">
    <location>
        <position position="1"/>
    </location>
</feature>